<protein>
    <submittedName>
        <fullName evidence="3">(thale cress) hypothetical protein</fullName>
    </submittedName>
</protein>
<evidence type="ECO:0000313" key="2">
    <source>
        <dbReference type="EMBL" id="CAD5336149.1"/>
    </source>
</evidence>
<organism evidence="3 4">
    <name type="scientific">Arabidopsis thaliana</name>
    <name type="common">Mouse-ear cress</name>
    <dbReference type="NCBI Taxonomy" id="3702"/>
    <lineage>
        <taxon>Eukaryota</taxon>
        <taxon>Viridiplantae</taxon>
        <taxon>Streptophyta</taxon>
        <taxon>Embryophyta</taxon>
        <taxon>Tracheophyta</taxon>
        <taxon>Spermatophyta</taxon>
        <taxon>Magnoliopsida</taxon>
        <taxon>eudicotyledons</taxon>
        <taxon>Gunneridae</taxon>
        <taxon>Pentapetalae</taxon>
        <taxon>rosids</taxon>
        <taxon>malvids</taxon>
        <taxon>Brassicales</taxon>
        <taxon>Brassicaceae</taxon>
        <taxon>Camelineae</taxon>
        <taxon>Arabidopsis</taxon>
    </lineage>
</organism>
<sequence>MQPDLTLLGKLRSTWASATVNVIHPISLCLSWFLGTIGCSSPLPLRCADLRILLLKKKEFCLLPLFYHLGIFQHLFYPIIPLLAFCFYAPRLVCPAASLEFQRRYVVWILAVSRHIVFLENSYYIMLLHPHHLHHPHPPFLIFLFLILRKLRRNRSVKAQRIMQRSCHRLLFAPNLSSSYLTPTVDGTILLSGQAIELNQVSETTLATAPGYGIELWSWLETRLFQRSLFRMMNSHSSACPSPHRAGHFKMRESEKTCFPPRIEHRSE</sequence>
<keyword evidence="3" id="KW-0496">Mitochondrion</keyword>
<dbReference type="AlphaFoldDB" id="A0A7G2FQU7"/>
<geneLocation type="mitochondrion" evidence="3"/>
<gene>
    <name evidence="2" type="ORF">AT9943_LOCUS23361</name>
    <name evidence="3" type="ORF">AT9943_LOCUS23421</name>
</gene>
<reference evidence="3 4" key="1">
    <citation type="submission" date="2020-09" db="EMBL/GenBank/DDBJ databases">
        <authorList>
            <person name="Ashkenazy H."/>
        </authorList>
    </citation>
    <scope>NUCLEOTIDE SEQUENCE [LARGE SCALE GENOMIC DNA]</scope>
    <source>
        <strain evidence="4">cv. Cdm-0</strain>
    </source>
</reference>
<keyword evidence="1" id="KW-1133">Transmembrane helix</keyword>
<name>A0A7G2FQU7_ARATH</name>
<keyword evidence="1" id="KW-0812">Transmembrane</keyword>
<keyword evidence="1" id="KW-0472">Membrane</keyword>
<dbReference type="Proteomes" id="UP000516314">
    <property type="component" value="Mitochondrion MT"/>
</dbReference>
<accession>A0A7G2FQU7</accession>
<feature type="transmembrane region" description="Helical" evidence="1">
    <location>
        <begin position="75"/>
        <end position="93"/>
    </location>
</feature>
<proteinExistence type="predicted"/>
<feature type="transmembrane region" description="Helical" evidence="1">
    <location>
        <begin position="105"/>
        <end position="127"/>
    </location>
</feature>
<evidence type="ECO:0000313" key="3">
    <source>
        <dbReference type="EMBL" id="CAD5336213.1"/>
    </source>
</evidence>
<evidence type="ECO:0000313" key="4">
    <source>
        <dbReference type="Proteomes" id="UP000516314"/>
    </source>
</evidence>
<dbReference type="EMBL" id="LR881472">
    <property type="protein sequence ID" value="CAD5336213.1"/>
    <property type="molecule type" value="Genomic_DNA"/>
</dbReference>
<dbReference type="EMBL" id="LR881472">
    <property type="protein sequence ID" value="CAD5336149.1"/>
    <property type="molecule type" value="Genomic_DNA"/>
</dbReference>
<feature type="transmembrane region" description="Helical" evidence="1">
    <location>
        <begin position="133"/>
        <end position="151"/>
    </location>
</feature>
<evidence type="ECO:0000256" key="1">
    <source>
        <dbReference type="SAM" id="Phobius"/>
    </source>
</evidence>